<evidence type="ECO:0000313" key="3">
    <source>
        <dbReference type="Proteomes" id="UP000019226"/>
    </source>
</evidence>
<dbReference type="RefSeq" id="WP_025387299.1">
    <property type="nucleotide sequence ID" value="NZ_CP004350.1"/>
</dbReference>
<feature type="domain" description="Glycosyltransferase 2-like" evidence="1">
    <location>
        <begin position="39"/>
        <end position="144"/>
    </location>
</feature>
<organism evidence="2 3">
    <name type="scientific">Corynebacterium casei LMG S-19264</name>
    <dbReference type="NCBI Taxonomy" id="1285583"/>
    <lineage>
        <taxon>Bacteria</taxon>
        <taxon>Bacillati</taxon>
        <taxon>Actinomycetota</taxon>
        <taxon>Actinomycetes</taxon>
        <taxon>Mycobacteriales</taxon>
        <taxon>Corynebacteriaceae</taxon>
        <taxon>Corynebacterium</taxon>
    </lineage>
</organism>
<evidence type="ECO:0000259" key="1">
    <source>
        <dbReference type="Pfam" id="PF00535"/>
    </source>
</evidence>
<dbReference type="CDD" id="cd00761">
    <property type="entry name" value="Glyco_tranf_GTA_type"/>
    <property type="match status" value="1"/>
</dbReference>
<dbReference type="InterPro" id="IPR050834">
    <property type="entry name" value="Glycosyltransf_2"/>
</dbReference>
<dbReference type="Pfam" id="PF00535">
    <property type="entry name" value="Glycos_transf_2"/>
    <property type="match status" value="1"/>
</dbReference>
<dbReference type="InterPro" id="IPR029044">
    <property type="entry name" value="Nucleotide-diphossugar_trans"/>
</dbReference>
<dbReference type="PANTHER" id="PTHR43685">
    <property type="entry name" value="GLYCOSYLTRANSFERASE"/>
    <property type="match status" value="1"/>
</dbReference>
<gene>
    <name evidence="2" type="ORF">CCASEI_04835</name>
</gene>
<dbReference type="PANTHER" id="PTHR43685:SF2">
    <property type="entry name" value="GLYCOSYLTRANSFERASE 2-LIKE DOMAIN-CONTAINING PROTEIN"/>
    <property type="match status" value="1"/>
</dbReference>
<dbReference type="InterPro" id="IPR001173">
    <property type="entry name" value="Glyco_trans_2-like"/>
</dbReference>
<sequence length="726" mass="81696">METFNQKKRGTEIRRKKLKRLERKVRSKSVALRYLPGVSVIVPCYQCSSTLEDTLISLYDQTLEFEDYEVILVFNGEDDGSVEVAENFIARYPAINIRFFFNSEASAGAARNVALNLVRHANITFVDADDFVEKHFLKTALDSMPIESGLVASPIHNLSTDGSIDEYNALNQRIVERQGATVPISEVPWLLGFNACKLLSSELLVELRYREDLKSGEDLVFFASLLSLDRLKVTFPESYEGAAYVRRISDNSVSRQEKSFDFNVKQRVECMAALREIDTVGSSKQARISLERAQASFVVRYLDEFPESSEDLDSLLVDMAFVDFPWNWINDGKANHLAFSYCFLPYADTSAVIAAKAIAERERLVDVVSASMGDKRAKDLSLRFLCSRWLDKAVEINVPPSFADWKLNVDFAKKAVAEARALQQSKGVPYKTLYSRALWMGSHIAGALFKIEYPETIWTAEFSDPLRFDVEGKPRVGAVPDDNDSRLFAELIKTQSPVEVEILTVFDLVEVSTMLLADELVFTNENQLAYMLSKYPESFAEKIRKKALVREHPSPRQADFQVIESSPEFSSNRINIAYFGAFYVNRGLGDVFTALQNLSAAEQRMVALHIYCSDVVEATGQVIDLGLSSIVSVHPYLPYLQFLNATTKADVLLVNDIQRSAGMDTNPFLPSKYSDYKASGTPIWGVLDPGSPLSQKELDFKSENRNVPSSIKVLQEIINRYRSQLA</sequence>
<dbReference type="SUPFAM" id="SSF53448">
    <property type="entry name" value="Nucleotide-diphospho-sugar transferases"/>
    <property type="match status" value="1"/>
</dbReference>
<dbReference type="GeneID" id="82877126"/>
<dbReference type="Gene3D" id="3.90.550.10">
    <property type="entry name" value="Spore Coat Polysaccharide Biosynthesis Protein SpsA, Chain A"/>
    <property type="match status" value="1"/>
</dbReference>
<keyword evidence="3" id="KW-1185">Reference proteome</keyword>
<evidence type="ECO:0000313" key="2">
    <source>
        <dbReference type="EMBL" id="AHI19545.1"/>
    </source>
</evidence>
<dbReference type="Proteomes" id="UP000019226">
    <property type="component" value="Chromosome"/>
</dbReference>
<reference evidence="3" key="1">
    <citation type="submission" date="2013-02" db="EMBL/GenBank/DDBJ databases">
        <title>The complete genome sequence of Corynebacterium casei LMG S-19264 (=DSM 44701).</title>
        <authorList>
            <person name="Ruckert C."/>
            <person name="Albersmeier A."/>
            <person name="Kalinowski J."/>
        </authorList>
    </citation>
    <scope>NUCLEOTIDE SEQUENCE [LARGE SCALE GENOMIC DNA]</scope>
    <source>
        <strain evidence="3">LMG S-19264</strain>
    </source>
</reference>
<name>A0ABN4CAU5_9CORY</name>
<accession>A0ABN4CAU5</accession>
<protein>
    <submittedName>
        <fullName evidence="2">Polypeptide N-acetylgalactosaminyltransferase</fullName>
    </submittedName>
</protein>
<dbReference type="EMBL" id="CP004350">
    <property type="protein sequence ID" value="AHI19545.1"/>
    <property type="molecule type" value="Genomic_DNA"/>
</dbReference>
<proteinExistence type="predicted"/>